<dbReference type="GO" id="GO:0004252">
    <property type="term" value="F:serine-type endopeptidase activity"/>
    <property type="evidence" value="ECO:0007669"/>
    <property type="project" value="InterPro"/>
</dbReference>
<dbReference type="PANTHER" id="PTHR47040:SF1">
    <property type="entry name" value="MITOCHONDRIAL ATP-INDEPENDENT INNER MEMBRANE PROTEASE SUBUNIT 2"/>
    <property type="match status" value="1"/>
</dbReference>
<dbReference type="SUPFAM" id="SSF51306">
    <property type="entry name" value="LexA/Signal peptidase"/>
    <property type="match status" value="1"/>
</dbReference>
<dbReference type="AlphaFoldDB" id="A0AAV9CQ34"/>
<proteinExistence type="predicted"/>
<dbReference type="Proteomes" id="UP001180020">
    <property type="component" value="Unassembled WGS sequence"/>
</dbReference>
<gene>
    <name evidence="1" type="ORF">QJS10_CPB18g02060</name>
</gene>
<reference evidence="1" key="2">
    <citation type="submission" date="2023-06" db="EMBL/GenBank/DDBJ databases">
        <authorList>
            <person name="Ma L."/>
            <person name="Liu K.-W."/>
            <person name="Li Z."/>
            <person name="Hsiao Y.-Y."/>
            <person name="Qi Y."/>
            <person name="Fu T."/>
            <person name="Tang G."/>
            <person name="Zhang D."/>
            <person name="Sun W.-H."/>
            <person name="Liu D.-K."/>
            <person name="Li Y."/>
            <person name="Chen G.-Z."/>
            <person name="Liu X.-D."/>
            <person name="Liao X.-Y."/>
            <person name="Jiang Y.-T."/>
            <person name="Yu X."/>
            <person name="Hao Y."/>
            <person name="Huang J."/>
            <person name="Zhao X.-W."/>
            <person name="Ke S."/>
            <person name="Chen Y.-Y."/>
            <person name="Wu W.-L."/>
            <person name="Hsu J.-L."/>
            <person name="Lin Y.-F."/>
            <person name="Huang M.-D."/>
            <person name="Li C.-Y."/>
            <person name="Huang L."/>
            <person name="Wang Z.-W."/>
            <person name="Zhao X."/>
            <person name="Zhong W.-Y."/>
            <person name="Peng D.-H."/>
            <person name="Ahmad S."/>
            <person name="Lan S."/>
            <person name="Zhang J.-S."/>
            <person name="Tsai W.-C."/>
            <person name="Van De Peer Y."/>
            <person name="Liu Z.-J."/>
        </authorList>
    </citation>
    <scope>NUCLEOTIDE SEQUENCE</scope>
    <source>
        <strain evidence="1">CP</strain>
        <tissue evidence="1">Leaves</tissue>
    </source>
</reference>
<evidence type="ECO:0008006" key="3">
    <source>
        <dbReference type="Google" id="ProtNLM"/>
    </source>
</evidence>
<dbReference type="CDD" id="cd06530">
    <property type="entry name" value="S26_SPase_I"/>
    <property type="match status" value="1"/>
</dbReference>
<reference evidence="1" key="1">
    <citation type="journal article" date="2023" name="Nat. Commun.">
        <title>Diploid and tetraploid genomes of Acorus and the evolution of monocots.</title>
        <authorList>
            <person name="Ma L."/>
            <person name="Liu K.W."/>
            <person name="Li Z."/>
            <person name="Hsiao Y.Y."/>
            <person name="Qi Y."/>
            <person name="Fu T."/>
            <person name="Tang G.D."/>
            <person name="Zhang D."/>
            <person name="Sun W.H."/>
            <person name="Liu D.K."/>
            <person name="Li Y."/>
            <person name="Chen G.Z."/>
            <person name="Liu X.D."/>
            <person name="Liao X.Y."/>
            <person name="Jiang Y.T."/>
            <person name="Yu X."/>
            <person name="Hao Y."/>
            <person name="Huang J."/>
            <person name="Zhao X.W."/>
            <person name="Ke S."/>
            <person name="Chen Y.Y."/>
            <person name="Wu W.L."/>
            <person name="Hsu J.L."/>
            <person name="Lin Y.F."/>
            <person name="Huang M.D."/>
            <person name="Li C.Y."/>
            <person name="Huang L."/>
            <person name="Wang Z.W."/>
            <person name="Zhao X."/>
            <person name="Zhong W.Y."/>
            <person name="Peng D.H."/>
            <person name="Ahmad S."/>
            <person name="Lan S."/>
            <person name="Zhang J.S."/>
            <person name="Tsai W.C."/>
            <person name="Van de Peer Y."/>
            <person name="Liu Z.J."/>
        </authorList>
    </citation>
    <scope>NUCLEOTIDE SEQUENCE</scope>
    <source>
        <strain evidence="1">CP</strain>
    </source>
</reference>
<dbReference type="EMBL" id="JAUJYO010000018">
    <property type="protein sequence ID" value="KAK1290288.1"/>
    <property type="molecule type" value="Genomic_DNA"/>
</dbReference>
<evidence type="ECO:0000313" key="2">
    <source>
        <dbReference type="Proteomes" id="UP001180020"/>
    </source>
</evidence>
<name>A0AAV9CQ34_ACOCL</name>
<evidence type="ECO:0000313" key="1">
    <source>
        <dbReference type="EMBL" id="KAK1290288.1"/>
    </source>
</evidence>
<accession>A0AAV9CQ34</accession>
<keyword evidence="2" id="KW-1185">Reference proteome</keyword>
<dbReference type="GO" id="GO:0006465">
    <property type="term" value="P:signal peptide processing"/>
    <property type="evidence" value="ECO:0007669"/>
    <property type="project" value="InterPro"/>
</dbReference>
<dbReference type="InterPro" id="IPR036286">
    <property type="entry name" value="LexA/Signal_pep-like_sf"/>
</dbReference>
<dbReference type="Gene3D" id="2.10.109.10">
    <property type="entry name" value="Umud Fragment, subunit A"/>
    <property type="match status" value="1"/>
</dbReference>
<dbReference type="InterPro" id="IPR019533">
    <property type="entry name" value="Peptidase_S26"/>
</dbReference>
<sequence length="209" mass="23447">MVSPAMWSRYLLHKFNYSVNLTMKNHRIGHIAETQINDSVWKNLFQGKLTFIHWNKGPEMEPTLAAQGGTLLVRKMPLPTPNNVFVGDVLVLKDPEKPDDYLVRRLAAVEGQEMVSTDEKDTPFALEEDECWVLADNHLLKPKEARDSRTFGPLSISDVIGRVIYSMRSAVDHGPVKNSPKGLLSDASVLMVELDVDEMAKSQSDLSSK</sequence>
<protein>
    <recommendedName>
        <fullName evidence="3">Mitochondrial inner membrane protease subunit 2</fullName>
    </recommendedName>
</protein>
<dbReference type="PANTHER" id="PTHR47040">
    <property type="entry name" value="OSJNBA0068L06.9 PROTEIN"/>
    <property type="match status" value="1"/>
</dbReference>
<comment type="caution">
    <text evidence="1">The sequence shown here is derived from an EMBL/GenBank/DDBJ whole genome shotgun (WGS) entry which is preliminary data.</text>
</comment>
<dbReference type="InterPro" id="IPR053307">
    <property type="entry name" value="Mitochondrial_IM_protease"/>
</dbReference>
<organism evidence="1 2">
    <name type="scientific">Acorus calamus</name>
    <name type="common">Sweet flag</name>
    <dbReference type="NCBI Taxonomy" id="4465"/>
    <lineage>
        <taxon>Eukaryota</taxon>
        <taxon>Viridiplantae</taxon>
        <taxon>Streptophyta</taxon>
        <taxon>Embryophyta</taxon>
        <taxon>Tracheophyta</taxon>
        <taxon>Spermatophyta</taxon>
        <taxon>Magnoliopsida</taxon>
        <taxon>Liliopsida</taxon>
        <taxon>Acoraceae</taxon>
        <taxon>Acorus</taxon>
    </lineage>
</organism>